<feature type="transmembrane region" description="Helical" evidence="1">
    <location>
        <begin position="12"/>
        <end position="34"/>
    </location>
</feature>
<feature type="transmembrane region" description="Helical" evidence="1">
    <location>
        <begin position="41"/>
        <end position="59"/>
    </location>
</feature>
<gene>
    <name evidence="2" type="ORF">ACFQFQ_06730</name>
</gene>
<name>A0ABW2B0Q8_9RHOB</name>
<keyword evidence="3" id="KW-1185">Reference proteome</keyword>
<evidence type="ECO:0000256" key="1">
    <source>
        <dbReference type="SAM" id="Phobius"/>
    </source>
</evidence>
<keyword evidence="1" id="KW-0812">Transmembrane</keyword>
<sequence length="128" mass="13455">MTKPSTPRSTAPAPLAVTLRLEGLALAGVCILIYARQGGGWGLFALLILAPDLFMLGYLRDRLTGALVYNIGHSYLTPLALAGAGLWSGSDLALSLALIWGAHIGLDRAMGYGLKYGTGFKSTHLGRV</sequence>
<protein>
    <submittedName>
        <fullName evidence="2">DUF4260 domain-containing protein</fullName>
    </submittedName>
</protein>
<accession>A0ABW2B0Q8</accession>
<dbReference type="EMBL" id="JBHSWG010000001">
    <property type="protein sequence ID" value="MFC6759259.1"/>
    <property type="molecule type" value="Genomic_DNA"/>
</dbReference>
<keyword evidence="1" id="KW-0472">Membrane</keyword>
<evidence type="ECO:0000313" key="3">
    <source>
        <dbReference type="Proteomes" id="UP001596353"/>
    </source>
</evidence>
<dbReference type="InterPro" id="IPR025356">
    <property type="entry name" value="DUF4260"/>
</dbReference>
<dbReference type="Pfam" id="PF14079">
    <property type="entry name" value="DUF4260"/>
    <property type="match status" value="1"/>
</dbReference>
<comment type="caution">
    <text evidence="2">The sequence shown here is derived from an EMBL/GenBank/DDBJ whole genome shotgun (WGS) entry which is preliminary data.</text>
</comment>
<organism evidence="2 3">
    <name type="scientific">Sulfitobacter porphyrae</name>
    <dbReference type="NCBI Taxonomy" id="1246864"/>
    <lineage>
        <taxon>Bacteria</taxon>
        <taxon>Pseudomonadati</taxon>
        <taxon>Pseudomonadota</taxon>
        <taxon>Alphaproteobacteria</taxon>
        <taxon>Rhodobacterales</taxon>
        <taxon>Roseobacteraceae</taxon>
        <taxon>Sulfitobacter</taxon>
    </lineage>
</organism>
<reference evidence="3" key="1">
    <citation type="journal article" date="2019" name="Int. J. Syst. Evol. Microbiol.">
        <title>The Global Catalogue of Microorganisms (GCM) 10K type strain sequencing project: providing services to taxonomists for standard genome sequencing and annotation.</title>
        <authorList>
            <consortium name="The Broad Institute Genomics Platform"/>
            <consortium name="The Broad Institute Genome Sequencing Center for Infectious Disease"/>
            <person name="Wu L."/>
            <person name="Ma J."/>
        </authorList>
    </citation>
    <scope>NUCLEOTIDE SEQUENCE [LARGE SCALE GENOMIC DNA]</scope>
    <source>
        <strain evidence="3">CCUG 66188</strain>
    </source>
</reference>
<evidence type="ECO:0000313" key="2">
    <source>
        <dbReference type="EMBL" id="MFC6759259.1"/>
    </source>
</evidence>
<dbReference type="Proteomes" id="UP001596353">
    <property type="component" value="Unassembled WGS sequence"/>
</dbReference>
<proteinExistence type="predicted"/>
<keyword evidence="1" id="KW-1133">Transmembrane helix</keyword>